<dbReference type="AlphaFoldDB" id="A0A0N0P909"/>
<gene>
    <name evidence="1" type="ORF">ABL78_0326</name>
</gene>
<accession>A0A0N0P909</accession>
<comment type="caution">
    <text evidence="1">The sequence shown here is derived from an EMBL/GenBank/DDBJ whole genome shotgun (WGS) entry which is preliminary data.</text>
</comment>
<sequence>MNLLGSARTSIFSPGFALKVNPTILAFPSIMIYDTNSAQYQQFLRSSGRRRDDYSKAKTAIVNKQTAKPAGAASTGL</sequence>
<dbReference type="Proteomes" id="UP000038009">
    <property type="component" value="Unassembled WGS sequence"/>
</dbReference>
<name>A0A0N0P909_LEPSE</name>
<proteinExistence type="predicted"/>
<dbReference type="OrthoDB" id="275154at2759"/>
<reference evidence="1 2" key="1">
    <citation type="journal article" date="2015" name="PLoS Pathog.">
        <title>Leptomonas seymouri: Adaptations to the Dixenous Life Cycle Analyzed by Genome Sequencing, Transcriptome Profiling and Co-infection with Leishmania donovani.</title>
        <authorList>
            <person name="Kraeva N."/>
            <person name="Butenko A."/>
            <person name="Hlavacova J."/>
            <person name="Kostygov A."/>
            <person name="Myskova J."/>
            <person name="Grybchuk D."/>
            <person name="Lestinova T."/>
            <person name="Votypka J."/>
            <person name="Volf P."/>
            <person name="Opperdoes F."/>
            <person name="Flegontov P."/>
            <person name="Lukes J."/>
            <person name="Yurchenko V."/>
        </authorList>
    </citation>
    <scope>NUCLEOTIDE SEQUENCE [LARGE SCALE GENOMIC DNA]</scope>
    <source>
        <strain evidence="1 2">ATCC 30220</strain>
    </source>
</reference>
<protein>
    <submittedName>
        <fullName evidence="1">Uncharacterized protein</fullName>
    </submittedName>
</protein>
<evidence type="ECO:0000313" key="2">
    <source>
        <dbReference type="Proteomes" id="UP000038009"/>
    </source>
</evidence>
<evidence type="ECO:0000313" key="1">
    <source>
        <dbReference type="EMBL" id="KPI90566.1"/>
    </source>
</evidence>
<dbReference type="VEuPathDB" id="TriTrypDB:Lsey_0004_0540"/>
<organism evidence="1 2">
    <name type="scientific">Leptomonas seymouri</name>
    <dbReference type="NCBI Taxonomy" id="5684"/>
    <lineage>
        <taxon>Eukaryota</taxon>
        <taxon>Discoba</taxon>
        <taxon>Euglenozoa</taxon>
        <taxon>Kinetoplastea</taxon>
        <taxon>Metakinetoplastina</taxon>
        <taxon>Trypanosomatida</taxon>
        <taxon>Trypanosomatidae</taxon>
        <taxon>Leishmaniinae</taxon>
        <taxon>Leptomonas</taxon>
    </lineage>
</organism>
<keyword evidence="2" id="KW-1185">Reference proteome</keyword>
<dbReference type="EMBL" id="LJSK01000004">
    <property type="protein sequence ID" value="KPI90566.1"/>
    <property type="molecule type" value="Genomic_DNA"/>
</dbReference>